<dbReference type="Proteomes" id="UP000308530">
    <property type="component" value="Chromosome"/>
</dbReference>
<organism evidence="1 2">
    <name type="scientific">Peteryoungia desertarenae</name>
    <dbReference type="NCBI Taxonomy" id="1813451"/>
    <lineage>
        <taxon>Bacteria</taxon>
        <taxon>Pseudomonadati</taxon>
        <taxon>Pseudomonadota</taxon>
        <taxon>Alphaproteobacteria</taxon>
        <taxon>Hyphomicrobiales</taxon>
        <taxon>Rhizobiaceae</taxon>
        <taxon>Peteryoungia</taxon>
    </lineage>
</organism>
<dbReference type="Pfam" id="PF06748">
    <property type="entry name" value="DUF1217"/>
    <property type="match status" value="3"/>
</dbReference>
<reference evidence="1 2" key="1">
    <citation type="submission" date="2020-06" db="EMBL/GenBank/DDBJ databases">
        <title>Genome sequence of Rhizobium sp strain ADMK78.</title>
        <authorList>
            <person name="Rahi P."/>
        </authorList>
    </citation>
    <scope>NUCLEOTIDE SEQUENCE [LARGE SCALE GENOMIC DNA]</scope>
    <source>
        <strain evidence="1 2">ADMK78</strain>
    </source>
</reference>
<name>A0ABX6QMU4_9HYPH</name>
<dbReference type="InterPro" id="IPR010626">
    <property type="entry name" value="DUF1217"/>
</dbReference>
<dbReference type="SUPFAM" id="SSF158837">
    <property type="entry name" value="AGR C 984p-like"/>
    <property type="match status" value="5"/>
</dbReference>
<evidence type="ECO:0000313" key="2">
    <source>
        <dbReference type="Proteomes" id="UP000308530"/>
    </source>
</evidence>
<accession>A0ABX6QMU4</accession>
<dbReference type="Gene3D" id="1.10.3700.10">
    <property type="entry name" value="AGR C 984p-like"/>
    <property type="match status" value="4"/>
</dbReference>
<keyword evidence="2" id="KW-1185">Reference proteome</keyword>
<proteinExistence type="predicted"/>
<dbReference type="EMBL" id="CP058350">
    <property type="protein sequence ID" value="QLF69592.1"/>
    <property type="molecule type" value="Genomic_DNA"/>
</dbReference>
<protein>
    <submittedName>
        <fullName evidence="1">DUF1217 domain-containing protein</fullName>
    </submittedName>
</protein>
<sequence>MMEASVMVSTFLSYNLVTRDIKATLNRAAQDQIVARDAAYYRENIGNVKTVDEFLDDFRLYSYAMKAHGLEDMTYARAFMKKVLESDLNDENSYANKLTDKRYREFAAAFQFGPGGGGTLTPITSDQTDAMIGLYNQNIANLDERITEETRYYNAMNTIVTNVDQFLANDRLREYFFQTFGIDEATYDRNLIRGLLTSDANDPNSYFNTQILPNVINAQSSIEANLETIARIDARAALASQNTTLQSIVTRVTSFRDDIATLEASKSDPGADIAAIDREIDTKQRDIDSRFISYVSMKVGDMTAEIAALEAGKSEAGADIPALQAQIDAIQIELDAASADLAARNAIATQKADRAALEAQKAEPDADIPALQAQIDALTSQITAAEASLIPTDIPDINATIAEKQAQIDAYTGLPALGEDSTALRAQLVSQNNTSSRFMGAAAGYQNIVDAFQFNADGTVPADGFMSAANLEAINTNYLGSQDRVTRAAALMTDEYVRSVINTFTTVEEMMSDSRVASYIKAAAGLSTSFTIVNATLEQAITGDPDDPNDPFFRQYVGTPAFEGLAFLAGLFNFNSDGTLPAGQTPISASNQERLSNGYFSGYNDVDDAADEREIATLRTTLAAINRDTSTVATVDQLLANSVIYNFAVKAVGLDPAEVSRSTMRRVLTSNLDDPRSFVYTLGDERYVEFAKLFNYDEEGNLTWAKMAQSESTLKDYAKDYTIQKTRFLEGTELEQAREAASDEVEYYQNKIATLTSRDELLADRRIVDFLLIAKGIDPKSVTNDFMRQMFLSDLDDPRSAANTTSDTRFSEIVASFNFNAEGRVIRLAGDSIQEKGDMVETMNLFLRQQIETNEGASNAGVRLALYFERMAGSLTSPYDILGDTALYEFFRTTFGLPAELGSMDVDQQAKVVEQYLDMKDLADPEKVKKLVTRFTAMYDVQNDTSFNGALTLLTGNSGSVGISADLMFAISQLRS</sequence>
<evidence type="ECO:0000313" key="1">
    <source>
        <dbReference type="EMBL" id="QLF69592.1"/>
    </source>
</evidence>
<dbReference type="InterPro" id="IPR023157">
    <property type="entry name" value="AGR-C-984p-like_sf"/>
</dbReference>
<gene>
    <name evidence="1" type="ORF">FE840_008565</name>
</gene>